<evidence type="ECO:0000313" key="3">
    <source>
        <dbReference type="Proteomes" id="UP001159363"/>
    </source>
</evidence>
<feature type="region of interest" description="Disordered" evidence="1">
    <location>
        <begin position="260"/>
        <end position="283"/>
    </location>
</feature>
<evidence type="ECO:0000313" key="2">
    <source>
        <dbReference type="EMBL" id="KAJ8898069.1"/>
    </source>
</evidence>
<dbReference type="EMBL" id="JARBHB010000001">
    <property type="protein sequence ID" value="KAJ8898069.1"/>
    <property type="molecule type" value="Genomic_DNA"/>
</dbReference>
<feature type="region of interest" description="Disordered" evidence="1">
    <location>
        <begin position="156"/>
        <end position="185"/>
    </location>
</feature>
<reference evidence="2 3" key="1">
    <citation type="submission" date="2023-02" db="EMBL/GenBank/DDBJ databases">
        <title>LHISI_Scaffold_Assembly.</title>
        <authorList>
            <person name="Stuart O.P."/>
            <person name="Cleave R."/>
            <person name="Magrath M.J.L."/>
            <person name="Mikheyev A.S."/>
        </authorList>
    </citation>
    <scope>NUCLEOTIDE SEQUENCE [LARGE SCALE GENOMIC DNA]</scope>
    <source>
        <strain evidence="2">Daus_M_001</strain>
        <tissue evidence="2">Leg muscle</tissue>
    </source>
</reference>
<feature type="compositionally biased region" description="Basic and acidic residues" evidence="1">
    <location>
        <begin position="156"/>
        <end position="165"/>
    </location>
</feature>
<name>A0ABQ9IN33_9NEOP</name>
<sequence length="618" mass="70043">MCDSIGRSFGFMLHTHTYRFDVIRPQCIRGANIVKELGKADTNDINNMNCARQDKSNTERMTQLSQSIPELYEEEVDNSTQQRNANVAIVLCHHNMPHHATRLRLKNDAISAKVKFAQCNSPMGTLYIPCAIPTLLGACYSVRLLKYLQAETQSKDTHKTPYDRVKRCRERKKKKSRRPSVSTYTYSRKQMAVSPTKTNPIISGMRRRKYMNFSRCSGKYEVTMDGLYVTILLFDCKLIYDHAISPTTPSPYINQGRVFPMPRERPSPHTPSNNGKHHPTAETSCSTGWITVLSKDTLLRPHPSPSQTALDMSFPETKAACLPDYLKALTFNVVKSFRKIKYGGWNNLRRIIAACVQASNRYKTPPQTNYPVVKPGAGHHPPSLLYHEAGKRRMKKLQASLQRSTASRVARGRCMVEQCTCMRVACNEEGIHTTQLLQILDWGLETNVVYLHAALVCWLSYPVRKQKQHVQSDLVTTPTGMTATFSQEGIAPDVVTAIGHHWDGTPSAWEMYKPFGYFSGWLEIVARPAASSLLSSTTLITGRNRACRLVSYFIGIRLPVIMLRIPGSDERINFQALQSISNTRSSTKLFTYLKSADLRKENTLQTKYVQFRELFTVK</sequence>
<feature type="compositionally biased region" description="Basic residues" evidence="1">
    <location>
        <begin position="166"/>
        <end position="178"/>
    </location>
</feature>
<gene>
    <name evidence="2" type="ORF">PR048_003429</name>
</gene>
<organism evidence="2 3">
    <name type="scientific">Dryococelus australis</name>
    <dbReference type="NCBI Taxonomy" id="614101"/>
    <lineage>
        <taxon>Eukaryota</taxon>
        <taxon>Metazoa</taxon>
        <taxon>Ecdysozoa</taxon>
        <taxon>Arthropoda</taxon>
        <taxon>Hexapoda</taxon>
        <taxon>Insecta</taxon>
        <taxon>Pterygota</taxon>
        <taxon>Neoptera</taxon>
        <taxon>Polyneoptera</taxon>
        <taxon>Phasmatodea</taxon>
        <taxon>Verophasmatodea</taxon>
        <taxon>Anareolatae</taxon>
        <taxon>Phasmatidae</taxon>
        <taxon>Eurycanthinae</taxon>
        <taxon>Dryococelus</taxon>
    </lineage>
</organism>
<keyword evidence="3" id="KW-1185">Reference proteome</keyword>
<accession>A0ABQ9IN33</accession>
<protein>
    <submittedName>
        <fullName evidence="2">Uncharacterized protein</fullName>
    </submittedName>
</protein>
<evidence type="ECO:0000256" key="1">
    <source>
        <dbReference type="SAM" id="MobiDB-lite"/>
    </source>
</evidence>
<dbReference type="Proteomes" id="UP001159363">
    <property type="component" value="Chromosome 1"/>
</dbReference>
<proteinExistence type="predicted"/>
<comment type="caution">
    <text evidence="2">The sequence shown here is derived from an EMBL/GenBank/DDBJ whole genome shotgun (WGS) entry which is preliminary data.</text>
</comment>